<organism evidence="1 3">
    <name type="scientific">Candidatus Chlorohelix allophototropha</name>
    <dbReference type="NCBI Taxonomy" id="3003348"/>
    <lineage>
        <taxon>Bacteria</taxon>
        <taxon>Bacillati</taxon>
        <taxon>Chloroflexota</taxon>
        <taxon>Chloroflexia</taxon>
        <taxon>Candidatus Chloroheliales</taxon>
        <taxon>Candidatus Chloroheliaceae</taxon>
        <taxon>Candidatus Chlorohelix</taxon>
    </lineage>
</organism>
<protein>
    <submittedName>
        <fullName evidence="1">Uncharacterized protein</fullName>
    </submittedName>
</protein>
<evidence type="ECO:0000313" key="3">
    <source>
        <dbReference type="Proteomes" id="UP000521676"/>
    </source>
</evidence>
<evidence type="ECO:0000313" key="1">
    <source>
        <dbReference type="EMBL" id="NWJ48647.1"/>
    </source>
</evidence>
<dbReference type="RefSeq" id="WP_341470482.1">
    <property type="nucleotide sequence ID" value="NZ_CP128400.1"/>
</dbReference>
<dbReference type="EMBL" id="JACATZ010000003">
    <property type="protein sequence ID" value="NWJ48647.1"/>
    <property type="molecule type" value="Genomic_DNA"/>
</dbReference>
<dbReference type="Proteomes" id="UP000521676">
    <property type="component" value="Unassembled WGS sequence"/>
</dbReference>
<accession>A0A8T7M906</accession>
<reference evidence="1 3" key="1">
    <citation type="submission" date="2020-06" db="EMBL/GenBank/DDBJ databases">
        <title>Anoxygenic phototrophic Chloroflexota member uses a Type I reaction center.</title>
        <authorList>
            <person name="Tsuji J.M."/>
            <person name="Shaw N.A."/>
            <person name="Nagashima S."/>
            <person name="Venkiteswaran J."/>
            <person name="Schiff S.L."/>
            <person name="Hanada S."/>
            <person name="Tank M."/>
            <person name="Neufeld J.D."/>
        </authorList>
    </citation>
    <scope>NUCLEOTIDE SEQUENCE [LARGE SCALE GENOMIC DNA]</scope>
    <source>
        <strain evidence="1">L227-S17</strain>
    </source>
</reference>
<gene>
    <name evidence="1" type="ORF">HXX08_22535</name>
    <name evidence="2" type="ORF">OZ401_004191</name>
</gene>
<evidence type="ECO:0000313" key="2">
    <source>
        <dbReference type="EMBL" id="WJW68577.1"/>
    </source>
</evidence>
<name>A0A8T7M906_9CHLR</name>
<evidence type="ECO:0000313" key="4">
    <source>
        <dbReference type="Proteomes" id="UP001431572"/>
    </source>
</evidence>
<dbReference type="AlphaFoldDB" id="A0A8T7M906"/>
<dbReference type="Proteomes" id="UP001431572">
    <property type="component" value="Chromosome 2"/>
</dbReference>
<proteinExistence type="predicted"/>
<reference evidence="2" key="2">
    <citation type="journal article" date="2024" name="Nature">
        <title>Anoxygenic phototroph of the Chloroflexota uses a type I reaction centre.</title>
        <authorList>
            <person name="Tsuji J.M."/>
            <person name="Shaw N.A."/>
            <person name="Nagashima S."/>
            <person name="Venkiteswaran J.J."/>
            <person name="Schiff S.L."/>
            <person name="Watanabe T."/>
            <person name="Fukui M."/>
            <person name="Hanada S."/>
            <person name="Tank M."/>
            <person name="Neufeld J.D."/>
        </authorList>
    </citation>
    <scope>NUCLEOTIDE SEQUENCE</scope>
    <source>
        <strain evidence="2">L227-S17</strain>
    </source>
</reference>
<sequence length="65" mass="6882">MKLGKHNKAKGKAKVVAVKAGDVMSDAELLAKEAVAKLQTATGKVVDAAKEKVETVGKQKNKHKK</sequence>
<dbReference type="EMBL" id="CP128400">
    <property type="protein sequence ID" value="WJW68577.1"/>
    <property type="molecule type" value="Genomic_DNA"/>
</dbReference>
<keyword evidence="4" id="KW-1185">Reference proteome</keyword>